<keyword evidence="2" id="KW-0808">Transferase</keyword>
<dbReference type="RefSeq" id="WP_042128569.1">
    <property type="nucleotide sequence ID" value="NZ_FZOL01000022.1"/>
</dbReference>
<gene>
    <name evidence="5" type="ORF">SAMN05444352_12248</name>
</gene>
<evidence type="ECO:0000256" key="2">
    <source>
        <dbReference type="ARBA" id="ARBA00022679"/>
    </source>
</evidence>
<dbReference type="GO" id="GO:0043720">
    <property type="term" value="F:3-keto-5-aminohexanoate cleavage activity"/>
    <property type="evidence" value="ECO:0007669"/>
    <property type="project" value="InterPro"/>
</dbReference>
<dbReference type="Pfam" id="PF05853">
    <property type="entry name" value="BKACE"/>
    <property type="match status" value="1"/>
</dbReference>
<reference evidence="6" key="1">
    <citation type="submission" date="2017-06" db="EMBL/GenBank/DDBJ databases">
        <authorList>
            <person name="Varghese N."/>
            <person name="Submissions S."/>
        </authorList>
    </citation>
    <scope>NUCLEOTIDE SEQUENCE [LARGE SCALE GENOMIC DNA]</scope>
    <source>
        <strain evidence="6">DSM 22348</strain>
    </source>
</reference>
<accession>A0A239JGU2</accession>
<evidence type="ECO:0000256" key="4">
    <source>
        <dbReference type="ARBA" id="ARBA00022833"/>
    </source>
</evidence>
<dbReference type="PANTHER" id="PTHR37418:SF2">
    <property type="entry name" value="3-KETO-5-AMINOHEXANOATE CLEAVAGE ENZYME"/>
    <property type="match status" value="1"/>
</dbReference>
<sequence length="309" mass="34210">MSKNKVIITCAITGGIHTPTLSQYLPYTPDQIAEQAIEAAQAGAAILHLHARDPSNGRPTGNPDVFGQFLPRIKEATKAVINLTTGGSPDMTPEDRLAAALRFSPEMCSLNMGSINFSFHPLAAKEREWRFDWERDYIATSDAFIFRNTFKDIERTLDLMREHGTRYEHECYDVGHLYNLAYFLDKGLLKPPLFVQGVFGILGGIGADSDNLMFMKRTADRLFGDDLIWSTLAAGKAQMGMVTQAALLGGHVRVGLEDSLFINRGQLAVSNAEQVSKIRRILEELGFEIATPDEARQMLSLKGGENVNF</sequence>
<keyword evidence="4" id="KW-0862">Zinc</keyword>
<dbReference type="Gene3D" id="3.20.20.70">
    <property type="entry name" value="Aldolase class I"/>
    <property type="match status" value="1"/>
</dbReference>
<evidence type="ECO:0000256" key="1">
    <source>
        <dbReference type="ARBA" id="ARBA00001947"/>
    </source>
</evidence>
<evidence type="ECO:0000313" key="6">
    <source>
        <dbReference type="Proteomes" id="UP000198407"/>
    </source>
</evidence>
<dbReference type="EMBL" id="FZOL01000022">
    <property type="protein sequence ID" value="SNT05055.1"/>
    <property type="molecule type" value="Genomic_DNA"/>
</dbReference>
<dbReference type="AlphaFoldDB" id="A0A239JGU2"/>
<dbReference type="InterPro" id="IPR013785">
    <property type="entry name" value="Aldolase_TIM"/>
</dbReference>
<keyword evidence="3" id="KW-0479">Metal-binding</keyword>
<protein>
    <submittedName>
        <fullName evidence="5">Uncharacterized conserved protein, DUF849 family</fullName>
    </submittedName>
</protein>
<dbReference type="GO" id="GO:0046872">
    <property type="term" value="F:metal ion binding"/>
    <property type="evidence" value="ECO:0007669"/>
    <property type="project" value="UniProtKB-KW"/>
</dbReference>
<evidence type="ECO:0000313" key="5">
    <source>
        <dbReference type="EMBL" id="SNT05055.1"/>
    </source>
</evidence>
<organism evidence="5 6">
    <name type="scientific">Pseudomonas japonica</name>
    <dbReference type="NCBI Taxonomy" id="256466"/>
    <lineage>
        <taxon>Bacteria</taxon>
        <taxon>Pseudomonadati</taxon>
        <taxon>Pseudomonadota</taxon>
        <taxon>Gammaproteobacteria</taxon>
        <taxon>Pseudomonadales</taxon>
        <taxon>Pseudomonadaceae</taxon>
        <taxon>Pseudomonas</taxon>
    </lineage>
</organism>
<dbReference type="InterPro" id="IPR008567">
    <property type="entry name" value="BKACE"/>
</dbReference>
<comment type="cofactor">
    <cofactor evidence="1">
        <name>Zn(2+)</name>
        <dbReference type="ChEBI" id="CHEBI:29105"/>
    </cofactor>
</comment>
<keyword evidence="6" id="KW-1185">Reference proteome</keyword>
<dbReference type="PANTHER" id="PTHR37418">
    <property type="entry name" value="3-KETO-5-AMINOHEXANOATE CLEAVAGE ENZYME-RELATED"/>
    <property type="match status" value="1"/>
</dbReference>
<dbReference type="Proteomes" id="UP000198407">
    <property type="component" value="Unassembled WGS sequence"/>
</dbReference>
<name>A0A239JGU2_9PSED</name>
<evidence type="ECO:0000256" key="3">
    <source>
        <dbReference type="ARBA" id="ARBA00022723"/>
    </source>
</evidence>
<dbReference type="STRING" id="1215104.GCA_000730585_01040"/>
<dbReference type="OrthoDB" id="9155960at2"/>
<proteinExistence type="predicted"/>